<dbReference type="NCBIfam" id="TIGR00613">
    <property type="entry name" value="reco"/>
    <property type="match status" value="1"/>
</dbReference>
<dbReference type="InterPro" id="IPR037278">
    <property type="entry name" value="ARFGAP/RecO"/>
</dbReference>
<dbReference type="InterPro" id="IPR012340">
    <property type="entry name" value="NA-bd_OB-fold"/>
</dbReference>
<dbReference type="Pfam" id="PF02565">
    <property type="entry name" value="RecO_C"/>
    <property type="match status" value="1"/>
</dbReference>
<dbReference type="STRING" id="1123291.SAMN04490355_1001147"/>
<dbReference type="InterPro" id="IPR022572">
    <property type="entry name" value="DNA_rep/recomb_RecO_N"/>
</dbReference>
<dbReference type="GO" id="GO:0006310">
    <property type="term" value="P:DNA recombination"/>
    <property type="evidence" value="ECO:0007669"/>
    <property type="project" value="UniProtKB-UniRule"/>
</dbReference>
<accession>A0A1I4GR94</accession>
<dbReference type="EMBL" id="FOTS01000001">
    <property type="protein sequence ID" value="SFL32558.1"/>
    <property type="molecule type" value="Genomic_DNA"/>
</dbReference>
<comment type="similarity">
    <text evidence="1 7">Belongs to the RecO family.</text>
</comment>
<dbReference type="Gene3D" id="2.40.50.140">
    <property type="entry name" value="Nucleic acid-binding proteins"/>
    <property type="match status" value="1"/>
</dbReference>
<evidence type="ECO:0000256" key="6">
    <source>
        <dbReference type="ARBA" id="ARBA00033409"/>
    </source>
</evidence>
<evidence type="ECO:0000256" key="1">
    <source>
        <dbReference type="ARBA" id="ARBA00007452"/>
    </source>
</evidence>
<dbReference type="InterPro" id="IPR003717">
    <property type="entry name" value="RecO"/>
</dbReference>
<name>A0A1I4GR94_9FIRM</name>
<keyword evidence="5 7" id="KW-0234">DNA repair</keyword>
<evidence type="ECO:0000256" key="5">
    <source>
        <dbReference type="ARBA" id="ARBA00023204"/>
    </source>
</evidence>
<dbReference type="GO" id="GO:0006302">
    <property type="term" value="P:double-strand break repair"/>
    <property type="evidence" value="ECO:0007669"/>
    <property type="project" value="TreeGrafter"/>
</dbReference>
<comment type="function">
    <text evidence="7">Involved in DNA repair and RecF pathway recombination.</text>
</comment>
<dbReference type="PANTHER" id="PTHR33991">
    <property type="entry name" value="DNA REPAIR PROTEIN RECO"/>
    <property type="match status" value="1"/>
</dbReference>
<dbReference type="InterPro" id="IPR042242">
    <property type="entry name" value="RecO_C"/>
</dbReference>
<evidence type="ECO:0000256" key="2">
    <source>
        <dbReference type="ARBA" id="ARBA00021310"/>
    </source>
</evidence>
<dbReference type="PANTHER" id="PTHR33991:SF1">
    <property type="entry name" value="DNA REPAIR PROTEIN RECO"/>
    <property type="match status" value="1"/>
</dbReference>
<keyword evidence="3 7" id="KW-0227">DNA damage</keyword>
<keyword evidence="4 7" id="KW-0233">DNA recombination</keyword>
<evidence type="ECO:0000256" key="7">
    <source>
        <dbReference type="HAMAP-Rule" id="MF_00201"/>
    </source>
</evidence>
<organism evidence="9 10">
    <name type="scientific">Pelosinus propionicus DSM 13327</name>
    <dbReference type="NCBI Taxonomy" id="1123291"/>
    <lineage>
        <taxon>Bacteria</taxon>
        <taxon>Bacillati</taxon>
        <taxon>Bacillota</taxon>
        <taxon>Negativicutes</taxon>
        <taxon>Selenomonadales</taxon>
        <taxon>Sporomusaceae</taxon>
        <taxon>Pelosinus</taxon>
    </lineage>
</organism>
<dbReference type="HAMAP" id="MF_00201">
    <property type="entry name" value="RecO"/>
    <property type="match status" value="1"/>
</dbReference>
<evidence type="ECO:0000256" key="3">
    <source>
        <dbReference type="ARBA" id="ARBA00022763"/>
    </source>
</evidence>
<evidence type="ECO:0000313" key="9">
    <source>
        <dbReference type="EMBL" id="SFL32558.1"/>
    </source>
</evidence>
<dbReference type="OrthoDB" id="9797083at2"/>
<dbReference type="SUPFAM" id="SSF57863">
    <property type="entry name" value="ArfGap/RecO-like zinc finger"/>
    <property type="match status" value="1"/>
</dbReference>
<protein>
    <recommendedName>
        <fullName evidence="2 7">DNA repair protein RecO</fullName>
    </recommendedName>
    <alternativeName>
        <fullName evidence="6 7">Recombination protein O</fullName>
    </alternativeName>
</protein>
<evidence type="ECO:0000313" key="10">
    <source>
        <dbReference type="Proteomes" id="UP000199520"/>
    </source>
</evidence>
<dbReference type="Gene3D" id="1.20.1440.120">
    <property type="entry name" value="Recombination protein O, C-terminal domain"/>
    <property type="match status" value="1"/>
</dbReference>
<dbReference type="SUPFAM" id="SSF50249">
    <property type="entry name" value="Nucleic acid-binding proteins"/>
    <property type="match status" value="1"/>
</dbReference>
<dbReference type="Pfam" id="PF11967">
    <property type="entry name" value="RecO_N"/>
    <property type="match status" value="1"/>
</dbReference>
<evidence type="ECO:0000259" key="8">
    <source>
        <dbReference type="Pfam" id="PF11967"/>
    </source>
</evidence>
<evidence type="ECO:0000256" key="4">
    <source>
        <dbReference type="ARBA" id="ARBA00023172"/>
    </source>
</evidence>
<dbReference type="GO" id="GO:0043590">
    <property type="term" value="C:bacterial nucleoid"/>
    <property type="evidence" value="ECO:0007669"/>
    <property type="project" value="TreeGrafter"/>
</dbReference>
<keyword evidence="10" id="KW-1185">Reference proteome</keyword>
<feature type="domain" description="DNA replication/recombination mediator RecO N-terminal" evidence="8">
    <location>
        <begin position="1"/>
        <end position="79"/>
    </location>
</feature>
<proteinExistence type="inferred from homology"/>
<sequence>MAQYQTEAILVAARDWGEADKMVTLFSREYGKIIAFANGARRPKSPLAGGMQLFTHMDVRMISGKNYDSVKQCEMKNSFRQIQEDFNCMAYGTFIAELVAELCPEKQPEPQVFDLLIEVLKILPMRNPRVVALAWAWQMLLIMGYYPNFKQCVICGQALVLPGYFCCLNAGCICSNCDHGKLPEVNHKIVDFIDCLLHIDWKNPVKFTVSGAVLMQTETILMEYLMQCLERPLNSMKFLKQVAEVMQPESNKN</sequence>
<dbReference type="AlphaFoldDB" id="A0A1I4GR94"/>
<reference evidence="10" key="1">
    <citation type="submission" date="2016-10" db="EMBL/GenBank/DDBJ databases">
        <authorList>
            <person name="Varghese N."/>
            <person name="Submissions S."/>
        </authorList>
    </citation>
    <scope>NUCLEOTIDE SEQUENCE [LARGE SCALE GENOMIC DNA]</scope>
    <source>
        <strain evidence="10">DSM 13327</strain>
    </source>
</reference>
<dbReference type="Proteomes" id="UP000199520">
    <property type="component" value="Unassembled WGS sequence"/>
</dbReference>
<gene>
    <name evidence="7" type="primary">recO</name>
    <name evidence="9" type="ORF">SAMN04490355_1001147</name>
</gene>